<feature type="chain" id="PRO_5031563949" evidence="1">
    <location>
        <begin position="22"/>
        <end position="78"/>
    </location>
</feature>
<reference evidence="2 3" key="1">
    <citation type="journal article" date="2020" name="Biotechnol. Biofuels">
        <title>New insights from the biogas microbiome by comprehensive genome-resolved metagenomics of nearly 1600 species originating from multiple anaerobic digesters.</title>
        <authorList>
            <person name="Campanaro S."/>
            <person name="Treu L."/>
            <person name="Rodriguez-R L.M."/>
            <person name="Kovalovszki A."/>
            <person name="Ziels R.M."/>
            <person name="Maus I."/>
            <person name="Zhu X."/>
            <person name="Kougias P.G."/>
            <person name="Basile A."/>
            <person name="Luo G."/>
            <person name="Schluter A."/>
            <person name="Konstantinidis K.T."/>
            <person name="Angelidaki I."/>
        </authorList>
    </citation>
    <scope>NUCLEOTIDE SEQUENCE [LARGE SCALE GENOMIC DNA]</scope>
    <source>
        <strain evidence="2">AS27yjCOA_65</strain>
    </source>
</reference>
<protein>
    <submittedName>
        <fullName evidence="2">Uncharacterized protein</fullName>
    </submittedName>
</protein>
<sequence>MKKIIINVILAVFLIPIPAMSDDSCEQQCPEGKVLASFADGNKVSCECVDASEGMVEGPAGCEGEGCDAPNETAEQNS</sequence>
<comment type="caution">
    <text evidence="2">The sequence shown here is derived from an EMBL/GenBank/DDBJ whole genome shotgun (WGS) entry which is preliminary data.</text>
</comment>
<dbReference type="Proteomes" id="UP000524246">
    <property type="component" value="Unassembled WGS sequence"/>
</dbReference>
<proteinExistence type="predicted"/>
<dbReference type="AlphaFoldDB" id="A0A7X9FTK1"/>
<dbReference type="EMBL" id="JAAZON010000593">
    <property type="protein sequence ID" value="NMC64058.1"/>
    <property type="molecule type" value="Genomic_DNA"/>
</dbReference>
<keyword evidence="1" id="KW-0732">Signal</keyword>
<feature type="signal peptide" evidence="1">
    <location>
        <begin position="1"/>
        <end position="21"/>
    </location>
</feature>
<gene>
    <name evidence="2" type="ORF">GYA55_12920</name>
</gene>
<evidence type="ECO:0000256" key="1">
    <source>
        <dbReference type="SAM" id="SignalP"/>
    </source>
</evidence>
<accession>A0A7X9FTK1</accession>
<evidence type="ECO:0000313" key="2">
    <source>
        <dbReference type="EMBL" id="NMC64058.1"/>
    </source>
</evidence>
<evidence type="ECO:0000313" key="3">
    <source>
        <dbReference type="Proteomes" id="UP000524246"/>
    </source>
</evidence>
<name>A0A7X9FTK1_9DELT</name>
<organism evidence="2 3">
    <name type="scientific">SAR324 cluster bacterium</name>
    <dbReference type="NCBI Taxonomy" id="2024889"/>
    <lineage>
        <taxon>Bacteria</taxon>
        <taxon>Deltaproteobacteria</taxon>
        <taxon>SAR324 cluster</taxon>
    </lineage>
</organism>